<accession>A0ABT4CPK4</accession>
<name>A0ABT4CPK4_9CLOT</name>
<protein>
    <submittedName>
        <fullName evidence="2">Uncharacterized protein</fullName>
    </submittedName>
</protein>
<dbReference type="RefSeq" id="WP_268049830.1">
    <property type="nucleotide sequence ID" value="NZ_JAPQES010000003.1"/>
</dbReference>
<evidence type="ECO:0000313" key="2">
    <source>
        <dbReference type="EMBL" id="MCY6370990.1"/>
    </source>
</evidence>
<dbReference type="EMBL" id="JAPQES010000003">
    <property type="protein sequence ID" value="MCY6370990.1"/>
    <property type="molecule type" value="Genomic_DNA"/>
</dbReference>
<gene>
    <name evidence="2" type="ORF">OXH55_10135</name>
</gene>
<organism evidence="2 3">
    <name type="scientific">Clostridium ganghwense</name>
    <dbReference type="NCBI Taxonomy" id="312089"/>
    <lineage>
        <taxon>Bacteria</taxon>
        <taxon>Bacillati</taxon>
        <taxon>Bacillota</taxon>
        <taxon>Clostridia</taxon>
        <taxon>Eubacteriales</taxon>
        <taxon>Clostridiaceae</taxon>
        <taxon>Clostridium</taxon>
    </lineage>
</organism>
<proteinExistence type="predicted"/>
<reference evidence="2" key="1">
    <citation type="submission" date="2022-12" db="EMBL/GenBank/DDBJ databases">
        <authorList>
            <person name="Wang J."/>
        </authorList>
    </citation>
    <scope>NUCLEOTIDE SEQUENCE</scope>
    <source>
        <strain evidence="2">HY-42-06</strain>
    </source>
</reference>
<feature type="chain" id="PRO_5046429370" evidence="1">
    <location>
        <begin position="23"/>
        <end position="383"/>
    </location>
</feature>
<evidence type="ECO:0000256" key="1">
    <source>
        <dbReference type="SAM" id="SignalP"/>
    </source>
</evidence>
<sequence>MVKKKMSMLLAAVLVASGVAVASPATKAVADTKVAVTYAAPARTMIETDNKMEFALQASTNEAVEYRVWAQNVKTGKWIELTDGYQLSEVGTNPFVPATIADLEAGSYKASIWVRKAGSEAKFDSYAVRNFKIQKDGYFAERANMDELGIKDTYKVGESVTLQGDDQYKLHIYDPSVPVRAEGWMIDDSYEGAEATTYKFEKPGVYLVDVWGKKADSTNKYDGWVLKAVTVTEGQSTELPTATVTVGATMTGFDRYVEVKLDTDKPEDYKVSVLGTELEYVASKGIFNGVVNSTDEEAIKAGAEVKLVAAPKVDVDATVTVGATMTGFDRYVEVKLDTETPQDYKVTVLGTELEYVESKGIFNGVVNSTDEEAIKAGAVVEAK</sequence>
<evidence type="ECO:0000313" key="3">
    <source>
        <dbReference type="Proteomes" id="UP001079657"/>
    </source>
</evidence>
<keyword evidence="3" id="KW-1185">Reference proteome</keyword>
<feature type="signal peptide" evidence="1">
    <location>
        <begin position="1"/>
        <end position="22"/>
    </location>
</feature>
<dbReference type="Proteomes" id="UP001079657">
    <property type="component" value="Unassembled WGS sequence"/>
</dbReference>
<keyword evidence="1" id="KW-0732">Signal</keyword>
<comment type="caution">
    <text evidence="2">The sequence shown here is derived from an EMBL/GenBank/DDBJ whole genome shotgun (WGS) entry which is preliminary data.</text>
</comment>